<evidence type="ECO:0000313" key="6">
    <source>
        <dbReference type="Proteomes" id="UP001165586"/>
    </source>
</evidence>
<dbReference type="PANTHER" id="PTHR44196">
    <property type="entry name" value="DEHYDROGENASE/REDUCTASE SDR FAMILY MEMBER 7B"/>
    <property type="match status" value="1"/>
</dbReference>
<dbReference type="SUPFAM" id="SSF51735">
    <property type="entry name" value="NAD(P)-binding Rossmann-fold domains"/>
    <property type="match status" value="1"/>
</dbReference>
<name>A0ABT2H5L3_9MICO</name>
<evidence type="ECO:0000256" key="1">
    <source>
        <dbReference type="ARBA" id="ARBA00006484"/>
    </source>
</evidence>
<keyword evidence="6" id="KW-1185">Reference proteome</keyword>
<dbReference type="PRINTS" id="PR00080">
    <property type="entry name" value="SDRFAMILY"/>
</dbReference>
<comment type="similarity">
    <text evidence="1 3">Belongs to the short-chain dehydrogenases/reductases (SDR) family.</text>
</comment>
<dbReference type="EMBL" id="JANLCJ010000005">
    <property type="protein sequence ID" value="MCS5735226.1"/>
    <property type="molecule type" value="Genomic_DNA"/>
</dbReference>
<dbReference type="PRINTS" id="PR00081">
    <property type="entry name" value="GDHRDH"/>
</dbReference>
<comment type="caution">
    <text evidence="5">The sequence shown here is derived from an EMBL/GenBank/DDBJ whole genome shotgun (WGS) entry which is preliminary data.</text>
</comment>
<evidence type="ECO:0000313" key="5">
    <source>
        <dbReference type="EMBL" id="MCS5735226.1"/>
    </source>
</evidence>
<feature type="region of interest" description="Disordered" evidence="4">
    <location>
        <begin position="263"/>
        <end position="294"/>
    </location>
</feature>
<protein>
    <submittedName>
        <fullName evidence="5">SDR family NAD(P)-dependent oxidoreductase</fullName>
    </submittedName>
</protein>
<dbReference type="Gene3D" id="3.40.50.720">
    <property type="entry name" value="NAD(P)-binding Rossmann-like Domain"/>
    <property type="match status" value="1"/>
</dbReference>
<dbReference type="InterPro" id="IPR036291">
    <property type="entry name" value="NAD(P)-bd_dom_sf"/>
</dbReference>
<evidence type="ECO:0000256" key="4">
    <source>
        <dbReference type="SAM" id="MobiDB-lite"/>
    </source>
</evidence>
<proteinExistence type="inferred from homology"/>
<accession>A0ABT2H5L3</accession>
<dbReference type="InterPro" id="IPR002347">
    <property type="entry name" value="SDR_fam"/>
</dbReference>
<dbReference type="RefSeq" id="WP_259540133.1">
    <property type="nucleotide sequence ID" value="NZ_JANLCJ010000005.1"/>
</dbReference>
<evidence type="ECO:0000256" key="3">
    <source>
        <dbReference type="RuleBase" id="RU000363"/>
    </source>
</evidence>
<gene>
    <name evidence="5" type="ORF">N1032_15875</name>
</gene>
<organism evidence="5 6">
    <name type="scientific">Herbiconiux daphne</name>
    <dbReference type="NCBI Taxonomy" id="2970914"/>
    <lineage>
        <taxon>Bacteria</taxon>
        <taxon>Bacillati</taxon>
        <taxon>Actinomycetota</taxon>
        <taxon>Actinomycetes</taxon>
        <taxon>Micrococcales</taxon>
        <taxon>Microbacteriaceae</taxon>
        <taxon>Herbiconiux</taxon>
    </lineage>
</organism>
<dbReference type="PANTHER" id="PTHR44196:SF1">
    <property type="entry name" value="DEHYDROGENASE_REDUCTASE SDR FAMILY MEMBER 7B"/>
    <property type="match status" value="1"/>
</dbReference>
<keyword evidence="2" id="KW-0560">Oxidoreductase</keyword>
<evidence type="ECO:0000256" key="2">
    <source>
        <dbReference type="ARBA" id="ARBA00023002"/>
    </source>
</evidence>
<sequence length="309" mass="32006">MSRTADVAGKTIVVTGASSGFGRGVAVRLGAAGANVVLAARRGDVLDDVVSEIETAGGVAVAVPTDVSDPDAVTRLAEAAVERFGRIDVWVNNVGVGAIGLFWDIPVADHARLVEVNLTGLLYGAHAALRQFRAQGAGVLVNVGSIDSEVPLAYQASYAASKAAVLSLGRSLNEELRLVGEHDTISVGTIMPWAVDTPWWTHAANYSGRTARMAAMDDPQLVVDAIVAACTDPREQQPVGAKARTADVSHHLFAGLTERLSAKTADAESKRGAALPPTSGALHEPMAEGTTVDGGIRARMAREDAADGE</sequence>
<dbReference type="Proteomes" id="UP001165586">
    <property type="component" value="Unassembled WGS sequence"/>
</dbReference>
<reference evidence="5" key="1">
    <citation type="submission" date="2022-08" db="EMBL/GenBank/DDBJ databases">
        <authorList>
            <person name="Deng Y."/>
            <person name="Han X.-F."/>
            <person name="Zhang Y.-Q."/>
        </authorList>
    </citation>
    <scope>NUCLEOTIDE SEQUENCE</scope>
    <source>
        <strain evidence="5">CPCC 203386</strain>
    </source>
</reference>
<dbReference type="Pfam" id="PF00106">
    <property type="entry name" value="adh_short"/>
    <property type="match status" value="1"/>
</dbReference>